<reference evidence="3 4" key="1">
    <citation type="submission" date="2024-09" db="EMBL/GenBank/DDBJ databases">
        <title>A chromosome-level genome assembly of Gray's grenadier anchovy, Coilia grayii.</title>
        <authorList>
            <person name="Fu Z."/>
        </authorList>
    </citation>
    <scope>NUCLEOTIDE SEQUENCE [LARGE SCALE GENOMIC DNA]</scope>
    <source>
        <strain evidence="3">G4</strain>
        <tissue evidence="3">Muscle</tissue>
    </source>
</reference>
<evidence type="ECO:0000256" key="1">
    <source>
        <dbReference type="SAM" id="MobiDB-lite"/>
    </source>
</evidence>
<sequence>MLVLSVLEFIVSICVSAFACKATCYPNTEVRYISSQAPSTIPTTHQATASLNTEQLMHISNQVPPAVPTSHLSAAPLNTFECLPYCLCDMRKVGFCVDKMTYDDNKALLRLFITLMDQGSVDPYITVEDVLEWIFRHAKKMFKQWFPDLKDDDFCLAWEVNARLKIQDVEQEVRRDLLDRPPFDPASPASGHVDTDEMTPDELKMPVVKRIVGDLQLELKYYQCSRLQNCSEIVADIVTRLLFIVKTDPKGSPYNGSSMHLTELAMEVVRAVLKKLSSVSPSMHAHYSRPAAARMAYSIHQKLVRSLYTSDDMKDFLSTRNGTLMTAIAEHVSRKIGKLFQHPFQHLKPPSIVRLFMTASNYRSSLRTGERLVVDIEAVTSVVTLVLQQLYSGRDTEFVF</sequence>
<name>A0ABD1JBG0_9TELE</name>
<comment type="caution">
    <text evidence="3">The sequence shown here is derived from an EMBL/GenBank/DDBJ whole genome shotgun (WGS) entry which is preliminary data.</text>
</comment>
<keyword evidence="2" id="KW-0732">Signal</keyword>
<proteinExistence type="predicted"/>
<dbReference type="Proteomes" id="UP001591681">
    <property type="component" value="Unassembled WGS sequence"/>
</dbReference>
<feature type="signal peptide" evidence="2">
    <location>
        <begin position="1"/>
        <end position="17"/>
    </location>
</feature>
<evidence type="ECO:0000313" key="3">
    <source>
        <dbReference type="EMBL" id="KAL2084508.1"/>
    </source>
</evidence>
<keyword evidence="4" id="KW-1185">Reference proteome</keyword>
<gene>
    <name evidence="3" type="ORF">ACEWY4_020026</name>
</gene>
<dbReference type="AlphaFoldDB" id="A0ABD1JBG0"/>
<feature type="chain" id="PRO_5044752699" evidence="2">
    <location>
        <begin position="18"/>
        <end position="400"/>
    </location>
</feature>
<dbReference type="EMBL" id="JBHFQA010000017">
    <property type="protein sequence ID" value="KAL2084508.1"/>
    <property type="molecule type" value="Genomic_DNA"/>
</dbReference>
<organism evidence="3 4">
    <name type="scientific">Coilia grayii</name>
    <name type="common">Gray's grenadier anchovy</name>
    <dbReference type="NCBI Taxonomy" id="363190"/>
    <lineage>
        <taxon>Eukaryota</taxon>
        <taxon>Metazoa</taxon>
        <taxon>Chordata</taxon>
        <taxon>Craniata</taxon>
        <taxon>Vertebrata</taxon>
        <taxon>Euteleostomi</taxon>
        <taxon>Actinopterygii</taxon>
        <taxon>Neopterygii</taxon>
        <taxon>Teleostei</taxon>
        <taxon>Clupei</taxon>
        <taxon>Clupeiformes</taxon>
        <taxon>Clupeoidei</taxon>
        <taxon>Engraulidae</taxon>
        <taxon>Coilinae</taxon>
        <taxon>Coilia</taxon>
    </lineage>
</organism>
<accession>A0ABD1JBG0</accession>
<evidence type="ECO:0000256" key="2">
    <source>
        <dbReference type="SAM" id="SignalP"/>
    </source>
</evidence>
<evidence type="ECO:0000313" key="4">
    <source>
        <dbReference type="Proteomes" id="UP001591681"/>
    </source>
</evidence>
<protein>
    <submittedName>
        <fullName evidence="3">Uncharacterized protein</fullName>
    </submittedName>
</protein>
<feature type="region of interest" description="Disordered" evidence="1">
    <location>
        <begin position="179"/>
        <end position="198"/>
    </location>
</feature>